<dbReference type="InterPro" id="IPR050361">
    <property type="entry name" value="MPP/UQCRC_Complex"/>
</dbReference>
<comment type="caution">
    <text evidence="3">The sequence shown here is derived from an EMBL/GenBank/DDBJ whole genome shotgun (WGS) entry which is preliminary data.</text>
</comment>
<dbReference type="GO" id="GO:0046872">
    <property type="term" value="F:metal ion binding"/>
    <property type="evidence" value="ECO:0007669"/>
    <property type="project" value="InterPro"/>
</dbReference>
<evidence type="ECO:0000259" key="2">
    <source>
        <dbReference type="Pfam" id="PF05193"/>
    </source>
</evidence>
<feature type="domain" description="Peptidase M16 C-terminal" evidence="2">
    <location>
        <begin position="225"/>
        <end position="321"/>
    </location>
</feature>
<proteinExistence type="predicted"/>
<dbReference type="Gene3D" id="3.30.830.10">
    <property type="entry name" value="Metalloenzyme, LuxS/M16 peptidase-like"/>
    <property type="match status" value="1"/>
</dbReference>
<dbReference type="Pfam" id="PF00675">
    <property type="entry name" value="Peptidase_M16"/>
    <property type="match status" value="1"/>
</dbReference>
<dbReference type="Pfam" id="PF05193">
    <property type="entry name" value="Peptidase_M16_C"/>
    <property type="match status" value="1"/>
</dbReference>
<dbReference type="InterPro" id="IPR007863">
    <property type="entry name" value="Peptidase_M16_C"/>
</dbReference>
<dbReference type="PANTHER" id="PTHR11851:SF225">
    <property type="entry name" value="NON-PEPTIDASE HOMOLOG YMXG"/>
    <property type="match status" value="1"/>
</dbReference>
<dbReference type="InterPro" id="IPR011249">
    <property type="entry name" value="Metalloenz_LuxS/M16"/>
</dbReference>
<gene>
    <name evidence="3" type="ORF">LCGC14_0773350</name>
</gene>
<reference evidence="3" key="1">
    <citation type="journal article" date="2015" name="Nature">
        <title>Complex archaea that bridge the gap between prokaryotes and eukaryotes.</title>
        <authorList>
            <person name="Spang A."/>
            <person name="Saw J.H."/>
            <person name="Jorgensen S.L."/>
            <person name="Zaremba-Niedzwiedzka K."/>
            <person name="Martijn J."/>
            <person name="Lind A.E."/>
            <person name="van Eijk R."/>
            <person name="Schleper C."/>
            <person name="Guy L."/>
            <person name="Ettema T.J."/>
        </authorList>
    </citation>
    <scope>NUCLEOTIDE SEQUENCE</scope>
</reference>
<evidence type="ECO:0008006" key="4">
    <source>
        <dbReference type="Google" id="ProtNLM"/>
    </source>
</evidence>
<name>A0A0F9SHK9_9ZZZZ</name>
<dbReference type="AlphaFoldDB" id="A0A0F9SHK9"/>
<accession>A0A0F9SHK9</accession>
<feature type="domain" description="Peptidase M16 N-terminal" evidence="1">
    <location>
        <begin position="76"/>
        <end position="178"/>
    </location>
</feature>
<evidence type="ECO:0000313" key="3">
    <source>
        <dbReference type="EMBL" id="KKN36451.1"/>
    </source>
</evidence>
<protein>
    <recommendedName>
        <fullName evidence="4">Peptidase M16 N-terminal domain-containing protein</fullName>
    </recommendedName>
</protein>
<organism evidence="3">
    <name type="scientific">marine sediment metagenome</name>
    <dbReference type="NCBI Taxonomy" id="412755"/>
    <lineage>
        <taxon>unclassified sequences</taxon>
        <taxon>metagenomes</taxon>
        <taxon>ecological metagenomes</taxon>
    </lineage>
</organism>
<dbReference type="PANTHER" id="PTHR11851">
    <property type="entry name" value="METALLOPROTEASE"/>
    <property type="match status" value="1"/>
</dbReference>
<dbReference type="SUPFAM" id="SSF63411">
    <property type="entry name" value="LuxS/MPP-like metallohydrolase"/>
    <property type="match status" value="1"/>
</dbReference>
<dbReference type="EMBL" id="LAZR01001964">
    <property type="protein sequence ID" value="KKN36451.1"/>
    <property type="molecule type" value="Genomic_DNA"/>
</dbReference>
<evidence type="ECO:0000259" key="1">
    <source>
        <dbReference type="Pfam" id="PF00675"/>
    </source>
</evidence>
<dbReference type="InterPro" id="IPR011765">
    <property type="entry name" value="Pept_M16_N"/>
</dbReference>
<sequence>MIIINFFHRKEKAMKLQRKLITLFLASFLLILFCGSFAYAQKSPKDKFIFPPLNPIKMPKVERVELGNGLELFLVEDHNYPTIDIRAMVRLGSVFESASQIGLASITGQVLRTGGTTSMTGDQIDKELETMAAYVSTGIGLTSGYITVSVLKEDIDRALEILADILMNPAFQEDKINLAKIREKTGISRRNDEVGQITYREFQKLIYGKDSPYARHPEYATIEAITRQDIVDFYNQYFFPNNTIMAVWGDFGPKDMVAKIKKALGKWKEGEADIPAIPEVSYEYKYTINYINKPDINQSNIMLGHIGGLRNNPDYPALSVM</sequence>
<feature type="non-terminal residue" evidence="3">
    <location>
        <position position="321"/>
    </location>
</feature>